<organism evidence="1 3">
    <name type="scientific">Aequorivita aquimaris</name>
    <dbReference type="NCBI Taxonomy" id="1548749"/>
    <lineage>
        <taxon>Bacteria</taxon>
        <taxon>Pseudomonadati</taxon>
        <taxon>Bacteroidota</taxon>
        <taxon>Flavobacteriia</taxon>
        <taxon>Flavobacteriales</taxon>
        <taxon>Flavobacteriaceae</taxon>
        <taxon>Aequorivita</taxon>
    </lineage>
</organism>
<proteinExistence type="predicted"/>
<dbReference type="EMBL" id="JRWG01000001">
    <property type="protein sequence ID" value="KXO00907.1"/>
    <property type="molecule type" value="Genomic_DNA"/>
</dbReference>
<name>A0A137RFW4_9FLAO</name>
<dbReference type="STRING" id="1548749.LS48_00005"/>
<evidence type="ECO:0000313" key="1">
    <source>
        <dbReference type="EMBL" id="KXN98341.1"/>
    </source>
</evidence>
<comment type="caution">
    <text evidence="1">The sequence shown here is derived from an EMBL/GenBank/DDBJ whole genome shotgun (WGS) entry which is preliminary data.</text>
</comment>
<protein>
    <submittedName>
        <fullName evidence="1">Uncharacterized protein</fullName>
    </submittedName>
</protein>
<dbReference type="EMBL" id="JRWG01000007">
    <property type="protein sequence ID" value="KXN98341.1"/>
    <property type="molecule type" value="Genomic_DNA"/>
</dbReference>
<dbReference type="AlphaFoldDB" id="A0A137RFW4"/>
<feature type="non-terminal residue" evidence="1">
    <location>
        <position position="1"/>
    </location>
</feature>
<accession>A0A137RFW4</accession>
<reference evidence="1 3" key="2">
    <citation type="journal article" date="2016" name="Int. J. Syst. Evol. Microbiol.">
        <title>Vitellibacter aquimaris sp. nov., a marine bacterium isolated from seawater.</title>
        <authorList>
            <person name="Thevarajoo S."/>
            <person name="Selvaratnam C."/>
            <person name="Goh K.M."/>
            <person name="Hong K.W."/>
            <person name="Chan X.Y."/>
            <person name="Chan K.G."/>
            <person name="Chong C.S."/>
        </authorList>
    </citation>
    <scope>NUCLEOTIDE SEQUENCE [LARGE SCALE GENOMIC DNA]</scope>
    <source>
        <strain evidence="1 3">D-24</strain>
    </source>
</reference>
<dbReference type="Proteomes" id="UP000070138">
    <property type="component" value="Unassembled WGS sequence"/>
</dbReference>
<sequence length="62" mass="7091">ILSQDQTLHRIIFNNIATIHQKSPTLKKIQEFSLSLVFSVGRPPLQVATYAVNFNISMNFFI</sequence>
<evidence type="ECO:0000313" key="3">
    <source>
        <dbReference type="Proteomes" id="UP000070138"/>
    </source>
</evidence>
<reference evidence="3" key="1">
    <citation type="submission" date="2014-10" db="EMBL/GenBank/DDBJ databases">
        <title>Genome sequencing of Vitellibacter sp. D-24.</title>
        <authorList>
            <person name="Thevarajoo S."/>
            <person name="Selvaratnam C."/>
            <person name="Goh K.M."/>
            <person name="Chong C.S."/>
        </authorList>
    </citation>
    <scope>NUCLEOTIDE SEQUENCE [LARGE SCALE GENOMIC DNA]</scope>
    <source>
        <strain evidence="3">D-24</strain>
    </source>
</reference>
<keyword evidence="3" id="KW-1185">Reference proteome</keyword>
<evidence type="ECO:0000313" key="2">
    <source>
        <dbReference type="EMBL" id="KXO00907.1"/>
    </source>
</evidence>
<gene>
    <name evidence="2" type="ORF">LS48_00005</name>
    <name evidence="1" type="ORF">LS48_11280</name>
</gene>